<dbReference type="RefSeq" id="WP_211456945.1">
    <property type="nucleotide sequence ID" value="NZ_JAANES010000002.1"/>
</dbReference>
<evidence type="ECO:0000313" key="2">
    <source>
        <dbReference type="EMBL" id="MBS3019148.1"/>
    </source>
</evidence>
<organism evidence="2 3">
    <name type="scientific">Comamonas brasiliensis</name>
    <dbReference type="NCBI Taxonomy" id="1812482"/>
    <lineage>
        <taxon>Bacteria</taxon>
        <taxon>Pseudomonadati</taxon>
        <taxon>Pseudomonadota</taxon>
        <taxon>Betaproteobacteria</taxon>
        <taxon>Burkholderiales</taxon>
        <taxon>Comamonadaceae</taxon>
        <taxon>Comamonas</taxon>
    </lineage>
</organism>
<dbReference type="PANTHER" id="PTHR34985">
    <property type="entry name" value="SLR0554 PROTEIN"/>
    <property type="match status" value="1"/>
</dbReference>
<protein>
    <recommendedName>
        <fullName evidence="1">Virulence-associated protein E-like domain-containing protein</fullName>
    </recommendedName>
</protein>
<reference evidence="2 3" key="1">
    <citation type="submission" date="2020-03" db="EMBL/GenBank/DDBJ databases">
        <title>The role of nitrogen metabolism on polyethylene biodegradation.</title>
        <authorList>
            <person name="Peixoto J."/>
            <person name="Vizzotto C.S."/>
            <person name="Ramos A."/>
            <person name="Alves G."/>
            <person name="Steindorff A."/>
            <person name="Kruger R."/>
        </authorList>
    </citation>
    <scope>NUCLEOTIDE SEQUENCE [LARGE SCALE GENOMIC DNA]</scope>
    <source>
        <strain evidence="2 3">PE63</strain>
    </source>
</reference>
<accession>A0ABS5LRL7</accession>
<dbReference type="EMBL" id="JAANES010000002">
    <property type="protein sequence ID" value="MBS3019148.1"/>
    <property type="molecule type" value="Genomic_DNA"/>
</dbReference>
<feature type="domain" description="Virulence-associated protein E-like" evidence="1">
    <location>
        <begin position="22"/>
        <end position="222"/>
    </location>
</feature>
<dbReference type="InterPro" id="IPR007936">
    <property type="entry name" value="VapE-like_dom"/>
</dbReference>
<evidence type="ECO:0000259" key="1">
    <source>
        <dbReference type="Pfam" id="PF05272"/>
    </source>
</evidence>
<evidence type="ECO:0000313" key="3">
    <source>
        <dbReference type="Proteomes" id="UP001647436"/>
    </source>
</evidence>
<name>A0ABS5LRL7_9BURK</name>
<dbReference type="PANTHER" id="PTHR34985:SF1">
    <property type="entry name" value="SLR0554 PROTEIN"/>
    <property type="match status" value="1"/>
</dbReference>
<sequence>MSTTEARAHVCTTPKTPIEYINSLPEWDGVPRLDTWLPHVLGQSPKNAGMYHMEYLALVGRNWLLAMVRRAQYPGSRFEQCLVLEGHAGTGKSSLLQVLAGQDFFSDEAADLSWGRATKEQMQRVWLYEIGELAAFSKADIHSIKSFITSRNDAYRPPFSAETKFAPRQFLVAGSTNNECWRERQSTRRFWPVPVPFAINTRWVYQHRDQLFAEAKARIDEADFMQDLTLHPGMPGPVRSGAVPC</sequence>
<keyword evidence="3" id="KW-1185">Reference proteome</keyword>
<gene>
    <name evidence="2" type="ORF">DJFAAGMI_01887</name>
</gene>
<comment type="caution">
    <text evidence="2">The sequence shown here is derived from an EMBL/GenBank/DDBJ whole genome shotgun (WGS) entry which is preliminary data.</text>
</comment>
<dbReference type="Proteomes" id="UP001647436">
    <property type="component" value="Unassembled WGS sequence"/>
</dbReference>
<dbReference type="Pfam" id="PF05272">
    <property type="entry name" value="VapE-like_dom"/>
    <property type="match status" value="1"/>
</dbReference>
<proteinExistence type="predicted"/>